<reference evidence="3" key="1">
    <citation type="journal article" date="2021" name="Microbiol. Resour. Announc.">
        <title>LGAAP: Leishmaniinae Genome Assembly and Annotation Pipeline.</title>
        <authorList>
            <person name="Almutairi H."/>
            <person name="Urbaniak M.D."/>
            <person name="Bates M.D."/>
            <person name="Jariyapan N."/>
            <person name="Kwakye-Nuako G."/>
            <person name="Thomaz-Soccol V."/>
            <person name="Al-Salem W.S."/>
            <person name="Dillon R.J."/>
            <person name="Bates P.A."/>
            <person name="Gatherer D."/>
        </authorList>
    </citation>
    <scope>NUCLEOTIDE SEQUENCE [LARGE SCALE GENOMIC DNA]</scope>
</reference>
<dbReference type="EMBL" id="JAFHLR010000007">
    <property type="protein sequence ID" value="KAG5486883.1"/>
    <property type="molecule type" value="Genomic_DNA"/>
</dbReference>
<dbReference type="GeneID" id="92362206"/>
<feature type="region of interest" description="Disordered" evidence="1">
    <location>
        <begin position="166"/>
        <end position="281"/>
    </location>
</feature>
<proteinExistence type="predicted"/>
<accession>A0A836I2L8</accession>
<feature type="compositionally biased region" description="Low complexity" evidence="1">
    <location>
        <begin position="212"/>
        <end position="226"/>
    </location>
</feature>
<comment type="caution">
    <text evidence="2">The sequence shown here is derived from an EMBL/GenBank/DDBJ whole genome shotgun (WGS) entry which is preliminary data.</text>
</comment>
<reference evidence="3" key="2">
    <citation type="journal article" date="2021" name="Sci. Data">
        <title>Chromosome-scale genome sequencing, assembly and annotation of six genomes from subfamily Leishmaniinae.</title>
        <authorList>
            <person name="Almutairi H."/>
            <person name="Urbaniak M.D."/>
            <person name="Bates M.D."/>
            <person name="Jariyapan N."/>
            <person name="Kwakye-Nuako G."/>
            <person name="Thomaz Soccol V."/>
            <person name="Al-Salem W.S."/>
            <person name="Dillon R.J."/>
            <person name="Bates P.A."/>
            <person name="Gatherer D."/>
        </authorList>
    </citation>
    <scope>NUCLEOTIDE SEQUENCE [LARGE SCALE GENOMIC DNA]</scope>
</reference>
<keyword evidence="3" id="KW-1185">Reference proteome</keyword>
<sequence>MNVPRDSRLTAPQLKRYHPASAAGSEYEDLYPSRIAVHVSPAPVMESSTRRRRQNFRSASVEEAASDKAAIRAYVLRAGANGSKYQSLPPSVQRCERGQSYLQPTESSLSQTTIGSDASIPASVLHMRTRDNGRGDFMGDGDDAESVAISRWSSVRRGVRRRELKNASLVNNGGRRKASQQRIGTETILKKRSPSRTLSKRESVTEGSPGWSASSSLANGANAANDAARRSDGSAASKTATNSNGVVSGGARVPGSHSASLGVGSNGCPSPQRSGGAAAALQGPLPLPNIMAASDDNISEFSKFTVSVSVSPMTTGSRSYGKTLQTQQQWRSTCEWPETNANADLAGLFDYGASIDFREESYTLDELESRGTQPMNHGDLTSPSGRGRSSTTVAPGEGRLPQWTSGTEASLWAEDQRQSNEGLDPGAATLVPTLFRSTKGPGGDSVLQRRQRYGPPIDSQAPTREASVASRVTATHQVSDTRRFSTEYGSRRRTADSGSIHGTTLSARGERVNCETERNARRAASRPYVPRLALDELNAKRELQRSTGAASYKVARGSLLGSALYRGTPMTGSCDMSELTVSPMTVTASHGGRSSCCFTPDGPNGFDFEGGDDHADTEGNEPFDDVRVGPNPSINFENRQRRSSADDSTYESHCSTSARDSSCTTTTLDTHSAGFGGHGAKDPRAAPPPEATVAKASEGPGRNSGRLALKLGTAGGENDTTHSGAALTRNRHEFQKSGKQKSRGLQPLSPVTKKNVKCCVVM</sequence>
<dbReference type="KEGG" id="loi:92362206"/>
<gene>
    <name evidence="2" type="ORF">LSCM4_06351</name>
</gene>
<feature type="region of interest" description="Disordered" evidence="1">
    <location>
        <begin position="367"/>
        <end position="404"/>
    </location>
</feature>
<evidence type="ECO:0000313" key="2">
    <source>
        <dbReference type="EMBL" id="KAG5486883.1"/>
    </source>
</evidence>
<feature type="region of interest" description="Disordered" evidence="1">
    <location>
        <begin position="1"/>
        <end position="25"/>
    </location>
</feature>
<organism evidence="2 3">
    <name type="scientific">Leishmania orientalis</name>
    <dbReference type="NCBI Taxonomy" id="2249476"/>
    <lineage>
        <taxon>Eukaryota</taxon>
        <taxon>Discoba</taxon>
        <taxon>Euglenozoa</taxon>
        <taxon>Kinetoplastea</taxon>
        <taxon>Metakinetoplastina</taxon>
        <taxon>Trypanosomatida</taxon>
        <taxon>Trypanosomatidae</taxon>
        <taxon>Leishmaniinae</taxon>
        <taxon>Leishmania</taxon>
    </lineage>
</organism>
<evidence type="ECO:0000256" key="1">
    <source>
        <dbReference type="SAM" id="MobiDB-lite"/>
    </source>
</evidence>
<feature type="compositionally biased region" description="Low complexity" evidence="1">
    <location>
        <begin position="381"/>
        <end position="392"/>
    </location>
</feature>
<feature type="region of interest" description="Disordered" evidence="1">
    <location>
        <begin position="607"/>
        <end position="748"/>
    </location>
</feature>
<evidence type="ECO:0000313" key="3">
    <source>
        <dbReference type="Proteomes" id="UP000674143"/>
    </source>
</evidence>
<feature type="region of interest" description="Disordered" evidence="1">
    <location>
        <begin position="42"/>
        <end position="62"/>
    </location>
</feature>
<dbReference type="RefSeq" id="XP_067065677.1">
    <property type="nucleotide sequence ID" value="XM_067208272.1"/>
</dbReference>
<dbReference type="AlphaFoldDB" id="A0A836I2L8"/>
<feature type="region of interest" description="Disordered" evidence="1">
    <location>
        <begin position="433"/>
        <end position="468"/>
    </location>
</feature>
<feature type="compositionally biased region" description="Polar residues" evidence="1">
    <location>
        <begin position="651"/>
        <end position="670"/>
    </location>
</feature>
<dbReference type="Proteomes" id="UP000674143">
    <property type="component" value="Unassembled WGS sequence"/>
</dbReference>
<name>A0A836I2L8_9TRYP</name>
<protein>
    <submittedName>
        <fullName evidence="2">Uncharacterized protein</fullName>
    </submittedName>
</protein>